<dbReference type="GO" id="GO:0005634">
    <property type="term" value="C:nucleus"/>
    <property type="evidence" value="ECO:0007669"/>
    <property type="project" value="UniProtKB-SubCell"/>
</dbReference>
<dbReference type="Pfam" id="PF00176">
    <property type="entry name" value="SNF2-rel_dom"/>
    <property type="match status" value="1"/>
</dbReference>
<dbReference type="PROSITE" id="PS51192">
    <property type="entry name" value="HELICASE_ATP_BIND_1"/>
    <property type="match status" value="1"/>
</dbReference>
<dbReference type="InterPro" id="IPR038718">
    <property type="entry name" value="SNF2-like_sf"/>
</dbReference>
<evidence type="ECO:0000256" key="2">
    <source>
        <dbReference type="ARBA" id="ARBA00022737"/>
    </source>
</evidence>
<dbReference type="InterPro" id="IPR000330">
    <property type="entry name" value="SNF2_N"/>
</dbReference>
<organism evidence="12 13">
    <name type="scientific">Anncaliia algerae PRA339</name>
    <dbReference type="NCBI Taxonomy" id="1288291"/>
    <lineage>
        <taxon>Eukaryota</taxon>
        <taxon>Fungi</taxon>
        <taxon>Fungi incertae sedis</taxon>
        <taxon>Microsporidia</taxon>
        <taxon>Tubulinosematoidea</taxon>
        <taxon>Tubulinosematidae</taxon>
        <taxon>Anncaliia</taxon>
    </lineage>
</organism>
<dbReference type="PROSITE" id="PS50013">
    <property type="entry name" value="CHROMO_2"/>
    <property type="match status" value="1"/>
</dbReference>
<evidence type="ECO:0000256" key="7">
    <source>
        <dbReference type="SAM" id="Coils"/>
    </source>
</evidence>
<dbReference type="VEuPathDB" id="MicrosporidiaDB:H312_01050"/>
<dbReference type="SMART" id="SM00490">
    <property type="entry name" value="HELICc"/>
    <property type="match status" value="1"/>
</dbReference>
<dbReference type="PROSITE" id="PS51194">
    <property type="entry name" value="HELICASE_CTER"/>
    <property type="match status" value="1"/>
</dbReference>
<dbReference type="SUPFAM" id="SSF54160">
    <property type="entry name" value="Chromo domain-like"/>
    <property type="match status" value="2"/>
</dbReference>
<dbReference type="PANTHER" id="PTHR45623:SF11">
    <property type="entry name" value="KISMET, ISOFORM C"/>
    <property type="match status" value="1"/>
</dbReference>
<dbReference type="GO" id="GO:0016887">
    <property type="term" value="F:ATP hydrolysis activity"/>
    <property type="evidence" value="ECO:0007669"/>
    <property type="project" value="TreeGrafter"/>
</dbReference>
<evidence type="ECO:0000256" key="4">
    <source>
        <dbReference type="ARBA" id="ARBA00022801"/>
    </source>
</evidence>
<dbReference type="Proteomes" id="UP000030655">
    <property type="component" value="Unassembled WGS sequence"/>
</dbReference>
<dbReference type="InterPro" id="IPR016197">
    <property type="entry name" value="Chromo-like_dom_sf"/>
</dbReference>
<dbReference type="CDD" id="cd18659">
    <property type="entry name" value="CD2_tandem"/>
    <property type="match status" value="1"/>
</dbReference>
<dbReference type="InterPro" id="IPR027417">
    <property type="entry name" value="P-loop_NTPase"/>
</dbReference>
<evidence type="ECO:0000256" key="1">
    <source>
        <dbReference type="ARBA" id="ARBA00004123"/>
    </source>
</evidence>
<reference evidence="13" key="1">
    <citation type="submission" date="2013-02" db="EMBL/GenBank/DDBJ databases">
        <authorList>
            <consortium name="The Broad Institute Genome Sequencing Platform"/>
            <person name="Cuomo C."/>
            <person name="Becnel J."/>
            <person name="Sanscrainte N."/>
            <person name="Walker B."/>
            <person name="Young S.K."/>
            <person name="Zeng Q."/>
            <person name="Gargeya S."/>
            <person name="Fitzgerald M."/>
            <person name="Haas B."/>
            <person name="Abouelleil A."/>
            <person name="Alvarado L."/>
            <person name="Arachchi H.M."/>
            <person name="Berlin A.M."/>
            <person name="Chapman S.B."/>
            <person name="Dewar J."/>
            <person name="Goldberg J."/>
            <person name="Griggs A."/>
            <person name="Gujja S."/>
            <person name="Hansen M."/>
            <person name="Howarth C."/>
            <person name="Imamovic A."/>
            <person name="Larimer J."/>
            <person name="McCowan C."/>
            <person name="Murphy C."/>
            <person name="Neiman D."/>
            <person name="Pearson M."/>
            <person name="Priest M."/>
            <person name="Roberts A."/>
            <person name="Saif S."/>
            <person name="Shea T."/>
            <person name="Sisk P."/>
            <person name="Sykes S."/>
            <person name="Wortman J."/>
            <person name="Nusbaum C."/>
            <person name="Birren B."/>
        </authorList>
    </citation>
    <scope>NUCLEOTIDE SEQUENCE [LARGE SCALE GENOMIC DNA]</scope>
    <source>
        <strain evidence="13">PRA339</strain>
    </source>
</reference>
<dbReference type="GO" id="GO:0005524">
    <property type="term" value="F:ATP binding"/>
    <property type="evidence" value="ECO:0007669"/>
    <property type="project" value="UniProtKB-KW"/>
</dbReference>
<feature type="region of interest" description="Disordered" evidence="8">
    <location>
        <begin position="908"/>
        <end position="944"/>
    </location>
</feature>
<keyword evidence="7" id="KW-0175">Coiled coil</keyword>
<dbReference type="CDD" id="cd18793">
    <property type="entry name" value="SF2_C_SNF"/>
    <property type="match status" value="1"/>
</dbReference>
<evidence type="ECO:0000259" key="9">
    <source>
        <dbReference type="PROSITE" id="PS50013"/>
    </source>
</evidence>
<dbReference type="InterPro" id="IPR000953">
    <property type="entry name" value="Chromo/chromo_shadow_dom"/>
</dbReference>
<dbReference type="InterPro" id="IPR014001">
    <property type="entry name" value="Helicase_ATP-bd"/>
</dbReference>
<feature type="domain" description="Helicase ATP-binding" evidence="10">
    <location>
        <begin position="301"/>
        <end position="468"/>
    </location>
</feature>
<keyword evidence="6" id="KW-0539">Nucleus</keyword>
<dbReference type="GO" id="GO:0042393">
    <property type="term" value="F:histone binding"/>
    <property type="evidence" value="ECO:0007669"/>
    <property type="project" value="TreeGrafter"/>
</dbReference>
<dbReference type="PANTHER" id="PTHR45623">
    <property type="entry name" value="CHROMODOMAIN-HELICASE-DNA-BINDING PROTEIN 3-RELATED-RELATED"/>
    <property type="match status" value="1"/>
</dbReference>
<evidence type="ECO:0000313" key="12">
    <source>
        <dbReference type="EMBL" id="KCZ81473.1"/>
    </source>
</evidence>
<dbReference type="AlphaFoldDB" id="A0A059F2H7"/>
<keyword evidence="13" id="KW-1185">Reference proteome</keyword>
<dbReference type="GO" id="GO:0000785">
    <property type="term" value="C:chromatin"/>
    <property type="evidence" value="ECO:0007669"/>
    <property type="project" value="TreeGrafter"/>
</dbReference>
<comment type="subcellular location">
    <subcellularLocation>
        <location evidence="1">Nucleus</location>
    </subcellularLocation>
</comment>
<name>A0A059F2H7_9MICR</name>
<accession>A0A059F2H7</accession>
<dbReference type="SMART" id="SM00298">
    <property type="entry name" value="CHROMO"/>
    <property type="match status" value="2"/>
</dbReference>
<evidence type="ECO:0000313" key="13">
    <source>
        <dbReference type="Proteomes" id="UP000030655"/>
    </source>
</evidence>
<feature type="compositionally biased region" description="Polar residues" evidence="8">
    <location>
        <begin position="922"/>
        <end position="931"/>
    </location>
</feature>
<dbReference type="GO" id="GO:0010468">
    <property type="term" value="P:regulation of gene expression"/>
    <property type="evidence" value="ECO:0007669"/>
    <property type="project" value="TreeGrafter"/>
</dbReference>
<keyword evidence="5" id="KW-0067">ATP-binding</keyword>
<dbReference type="OrthoDB" id="5857104at2759"/>
<dbReference type="Pfam" id="PF00385">
    <property type="entry name" value="Chromo"/>
    <property type="match status" value="1"/>
</dbReference>
<evidence type="ECO:0000256" key="8">
    <source>
        <dbReference type="SAM" id="MobiDB-lite"/>
    </source>
</evidence>
<feature type="domain" description="Helicase C-terminal" evidence="11">
    <location>
        <begin position="629"/>
        <end position="782"/>
    </location>
</feature>
<evidence type="ECO:0000256" key="6">
    <source>
        <dbReference type="ARBA" id="ARBA00023242"/>
    </source>
</evidence>
<feature type="coiled-coil region" evidence="7">
    <location>
        <begin position="582"/>
        <end position="614"/>
    </location>
</feature>
<keyword evidence="3" id="KW-0547">Nucleotide-binding</keyword>
<dbReference type="Gene3D" id="2.40.50.40">
    <property type="match status" value="2"/>
</dbReference>
<reference evidence="12 13" key="2">
    <citation type="submission" date="2014-03" db="EMBL/GenBank/DDBJ databases">
        <title>The Genome Sequence of Anncaliia algerae insect isolate PRA339.</title>
        <authorList>
            <consortium name="The Broad Institute Genome Sequencing Platform"/>
            <consortium name="The Broad Institute Genome Sequencing Center for Infectious Disease"/>
            <person name="Cuomo C."/>
            <person name="Becnel J."/>
            <person name="Sanscrainte N."/>
            <person name="Walker B."/>
            <person name="Young S.K."/>
            <person name="Zeng Q."/>
            <person name="Gargeya S."/>
            <person name="Fitzgerald M."/>
            <person name="Haas B."/>
            <person name="Abouelleil A."/>
            <person name="Alvarado L."/>
            <person name="Arachchi H.M."/>
            <person name="Berlin A.M."/>
            <person name="Chapman S.B."/>
            <person name="Dewar J."/>
            <person name="Goldberg J."/>
            <person name="Griggs A."/>
            <person name="Gujja S."/>
            <person name="Hansen M."/>
            <person name="Howarth C."/>
            <person name="Imamovic A."/>
            <person name="Larimer J."/>
            <person name="McCowan C."/>
            <person name="Murphy C."/>
            <person name="Neiman D."/>
            <person name="Pearson M."/>
            <person name="Priest M."/>
            <person name="Roberts A."/>
            <person name="Saif S."/>
            <person name="Shea T."/>
            <person name="Sisk P."/>
            <person name="Sykes S."/>
            <person name="Wortman J."/>
            <person name="Nusbaum C."/>
            <person name="Birren B."/>
        </authorList>
    </citation>
    <scope>NUCLEOTIDE SEQUENCE [LARGE SCALE GENOMIC DNA]</scope>
    <source>
        <strain evidence="12 13">PRA339</strain>
    </source>
</reference>
<feature type="region of interest" description="Disordered" evidence="8">
    <location>
        <begin position="111"/>
        <end position="137"/>
    </location>
</feature>
<dbReference type="GO" id="GO:0140658">
    <property type="term" value="F:ATP-dependent chromatin remodeler activity"/>
    <property type="evidence" value="ECO:0007669"/>
    <property type="project" value="TreeGrafter"/>
</dbReference>
<dbReference type="SMART" id="SM00487">
    <property type="entry name" value="DEXDc"/>
    <property type="match status" value="1"/>
</dbReference>
<evidence type="ECO:0000259" key="11">
    <source>
        <dbReference type="PROSITE" id="PS51194"/>
    </source>
</evidence>
<feature type="region of interest" description="Disordered" evidence="8">
    <location>
        <begin position="1"/>
        <end position="43"/>
    </location>
</feature>
<dbReference type="InterPro" id="IPR023780">
    <property type="entry name" value="Chromo_domain"/>
</dbReference>
<keyword evidence="4" id="KW-0378">Hydrolase</keyword>
<evidence type="ECO:0000256" key="3">
    <source>
        <dbReference type="ARBA" id="ARBA00022741"/>
    </source>
</evidence>
<protein>
    <submittedName>
        <fullName evidence="12">Uncharacterized protein</fullName>
    </submittedName>
</protein>
<dbReference type="EMBL" id="KK365141">
    <property type="protein sequence ID" value="KCZ81473.1"/>
    <property type="molecule type" value="Genomic_DNA"/>
</dbReference>
<dbReference type="HOGENOM" id="CLU_000315_8_5_1"/>
<dbReference type="GO" id="GO:0003682">
    <property type="term" value="F:chromatin binding"/>
    <property type="evidence" value="ECO:0007669"/>
    <property type="project" value="TreeGrafter"/>
</dbReference>
<evidence type="ECO:0000256" key="5">
    <source>
        <dbReference type="ARBA" id="ARBA00022840"/>
    </source>
</evidence>
<dbReference type="STRING" id="1288291.A0A059F2H7"/>
<dbReference type="InterPro" id="IPR001650">
    <property type="entry name" value="Helicase_C-like"/>
</dbReference>
<proteinExistence type="predicted"/>
<dbReference type="InterPro" id="IPR049730">
    <property type="entry name" value="SNF2/RAD54-like_C"/>
</dbReference>
<dbReference type="Pfam" id="PF00271">
    <property type="entry name" value="Helicase_C"/>
    <property type="match status" value="1"/>
</dbReference>
<dbReference type="GO" id="GO:0003677">
    <property type="term" value="F:DNA binding"/>
    <property type="evidence" value="ECO:0007669"/>
    <property type="project" value="TreeGrafter"/>
</dbReference>
<dbReference type="SUPFAM" id="SSF52540">
    <property type="entry name" value="P-loop containing nucleoside triphosphate hydrolases"/>
    <property type="match status" value="2"/>
</dbReference>
<dbReference type="Gene3D" id="3.40.50.10810">
    <property type="entry name" value="Tandem AAA-ATPase domain"/>
    <property type="match status" value="1"/>
</dbReference>
<evidence type="ECO:0000259" key="10">
    <source>
        <dbReference type="PROSITE" id="PS51192"/>
    </source>
</evidence>
<dbReference type="Gene3D" id="3.40.50.300">
    <property type="entry name" value="P-loop containing nucleotide triphosphate hydrolases"/>
    <property type="match status" value="1"/>
</dbReference>
<keyword evidence="2" id="KW-0677">Repeat</keyword>
<feature type="domain" description="Chromo" evidence="9">
    <location>
        <begin position="206"/>
        <end position="264"/>
    </location>
</feature>
<gene>
    <name evidence="12" type="ORF">H312_01050</name>
</gene>
<sequence>MKEDTDTTSFDTSSDVPEVQVVEKRRRGRPRKNEYQQPQHNPNYMPMGYQYVVPRQFPITMGYNNSLYKQPSFKYYTENPLKGGNNVYLKGAYIYSYNQAPYAPITIPAPSPPVQQNVSPAPPIKKEKKKKRYEEEEDDEFQIEEELDQYEKLLAQDDDRFLVKFRNKSYLHCDWVDQSELVTSRAAAMKIKRFKPKEVPFDPEYLKVDRIITEENDNYFVKWKSLPYESATWESKDDLAKVENFAEEKEQFYDRRNVARTSLPMDWRPNKEYFLKFTESPTFKNNNTLRSYQLEGLNWLLNRWFYKQSCIMADEMGLGKTVQSVSFVNTLYTKYNYTMPVLIVSPLSTIIHWEREFKNWTDLRVIVFHGTAAGRQIISDYELYLKGRRLFDVMITTYETVMSSLRQFQEINFSIGIFDEAHRLKNSNSKAVQCLKAVYFNHKILLSGTPLQNNLSELWSLLNFISPQQFSCINSFLEEFKLEKSEDVERLQQVLKPIMLRRMKEDVEKSIPLKEETIIEVELTMIQKRYYRAILEKNLEFLRKNNSENAPNLLNAMMEIRKCCIHPYLIKGAEESIVHDYIEQKKKRKEEASIELLENNKEDINLLYKELQVDEHYKVLINSSGKLVLLDKLLQKLQGSHKVLIFSQMTKCLDLLADYLNYRQYKYERIDGGIRGDARQAAIDRFSTTDVFVFLLCTRAGGVGINLTAADTVIIFDSDWNPQNDLQAQARCHRIGQTQEVKIYRLVTRNTYEREMFDKAGLKLGLDRAVLQKMSFDKETVLKKKDAVEILLKKGAYGVLMETDEASRKFCEEDIDQILERRTKIIKHQDGGNVFSKASFQVDEEIDDPDFWENLLSKKEKQASEGRIKRIIRKLAREGNLSNEEKESIDKELKTLLDNYDDLYGKDKASVKDDHKPKKIKTNIQNTKDNNSISESEEEDGLQPKDDSFLKERIVFLMLLRKGIKSLATLKFDYSEIVQLIYSYCLSKILVKKHKEDLMMFLDIKEEKMVDFTFYDDWCIKLLLRVQVPIILQALLKQTNLTGEKSKGFSLEDDKRLVNYTLSHGYDNYPTSTGNEKGFFKGKNTEDLNQRVRRIILNLNLKIESIDGDSTDPSLVATILQFGKCTERNKDVLLDLLGEEKLEEYNSVVDQILEKKKKGKRRDAEEQLLFDRICLFSAFFNMEEIPIIKKRLNKKWNNETDYKLKDRLECFGLTEEIVKEFNVTEDAILLRIRELIDKSYELSE</sequence>